<dbReference type="EMBL" id="MCGO01000080">
    <property type="protein sequence ID" value="ORY30901.1"/>
    <property type="molecule type" value="Genomic_DNA"/>
</dbReference>
<sequence>MAFADTSNSQTFPVLIDRKNAKITAAFPPALAPYLTEGEFASRISLLQLRFIVHRHRTAKKAILFAWIYTIIWFAVFFGNMNQSTSNAFVYAMASSSMALLISFYYSPYAVQGIQAFTEMAHEWSLEDKRIGISYTVIEPKLTLLELYQETLDLIIQISQTSGPRQFLLST</sequence>
<proteinExistence type="predicted"/>
<protein>
    <submittedName>
        <fullName evidence="2">Uncharacterized protein</fullName>
    </submittedName>
</protein>
<feature type="transmembrane region" description="Helical" evidence="1">
    <location>
        <begin position="62"/>
        <end position="82"/>
    </location>
</feature>
<feature type="transmembrane region" description="Helical" evidence="1">
    <location>
        <begin position="88"/>
        <end position="106"/>
    </location>
</feature>
<keyword evidence="1" id="KW-1133">Transmembrane helix</keyword>
<evidence type="ECO:0000313" key="3">
    <source>
        <dbReference type="Proteomes" id="UP000193642"/>
    </source>
</evidence>
<comment type="caution">
    <text evidence="2">The sequence shown here is derived from an EMBL/GenBank/DDBJ whole genome shotgun (WGS) entry which is preliminary data.</text>
</comment>
<dbReference type="Proteomes" id="UP000193642">
    <property type="component" value="Unassembled WGS sequence"/>
</dbReference>
<organism evidence="2 3">
    <name type="scientific">Rhizoclosmatium globosum</name>
    <dbReference type="NCBI Taxonomy" id="329046"/>
    <lineage>
        <taxon>Eukaryota</taxon>
        <taxon>Fungi</taxon>
        <taxon>Fungi incertae sedis</taxon>
        <taxon>Chytridiomycota</taxon>
        <taxon>Chytridiomycota incertae sedis</taxon>
        <taxon>Chytridiomycetes</taxon>
        <taxon>Chytridiales</taxon>
        <taxon>Chytriomycetaceae</taxon>
        <taxon>Rhizoclosmatium</taxon>
    </lineage>
</organism>
<evidence type="ECO:0000313" key="2">
    <source>
        <dbReference type="EMBL" id="ORY30901.1"/>
    </source>
</evidence>
<keyword evidence="1" id="KW-0472">Membrane</keyword>
<evidence type="ECO:0000256" key="1">
    <source>
        <dbReference type="SAM" id="Phobius"/>
    </source>
</evidence>
<dbReference type="AlphaFoldDB" id="A0A1Y2B7T2"/>
<accession>A0A1Y2B7T2</accession>
<keyword evidence="1" id="KW-0812">Transmembrane</keyword>
<name>A0A1Y2B7T2_9FUNG</name>
<gene>
    <name evidence="2" type="ORF">BCR33DRAFT_724133</name>
</gene>
<keyword evidence="3" id="KW-1185">Reference proteome</keyword>
<reference evidence="2 3" key="1">
    <citation type="submission" date="2016-07" db="EMBL/GenBank/DDBJ databases">
        <title>Pervasive Adenine N6-methylation of Active Genes in Fungi.</title>
        <authorList>
            <consortium name="DOE Joint Genome Institute"/>
            <person name="Mondo S.J."/>
            <person name="Dannebaum R.O."/>
            <person name="Kuo R.C."/>
            <person name="Labutti K."/>
            <person name="Haridas S."/>
            <person name="Kuo A."/>
            <person name="Salamov A."/>
            <person name="Ahrendt S.R."/>
            <person name="Lipzen A."/>
            <person name="Sullivan W."/>
            <person name="Andreopoulos W.B."/>
            <person name="Clum A."/>
            <person name="Lindquist E."/>
            <person name="Daum C."/>
            <person name="Ramamoorthy G.K."/>
            <person name="Gryganskyi A."/>
            <person name="Culley D."/>
            <person name="Magnuson J.K."/>
            <person name="James T.Y."/>
            <person name="O'Malley M.A."/>
            <person name="Stajich J.E."/>
            <person name="Spatafora J.W."/>
            <person name="Visel A."/>
            <person name="Grigoriev I.V."/>
        </authorList>
    </citation>
    <scope>NUCLEOTIDE SEQUENCE [LARGE SCALE GENOMIC DNA]</scope>
    <source>
        <strain evidence="2 3">JEL800</strain>
    </source>
</reference>